<keyword evidence="7" id="KW-1185">Reference proteome</keyword>
<evidence type="ECO:0000256" key="3">
    <source>
        <dbReference type="ARBA" id="ARBA00023125"/>
    </source>
</evidence>
<dbReference type="RefSeq" id="WP_184303267.1">
    <property type="nucleotide sequence ID" value="NZ_JACHLP010000009.1"/>
</dbReference>
<accession>A0A840LGL1</accession>
<gene>
    <name evidence="6" type="ORF">HNP55_003908</name>
</gene>
<dbReference type="InterPro" id="IPR058163">
    <property type="entry name" value="LysR-type_TF_proteobact-type"/>
</dbReference>
<keyword evidence="2" id="KW-0805">Transcription regulation</keyword>
<organism evidence="6 7">
    <name type="scientific">Roseateles oligotrophus</name>
    <dbReference type="NCBI Taxonomy" id="1769250"/>
    <lineage>
        <taxon>Bacteria</taxon>
        <taxon>Pseudomonadati</taxon>
        <taxon>Pseudomonadota</taxon>
        <taxon>Betaproteobacteria</taxon>
        <taxon>Burkholderiales</taxon>
        <taxon>Sphaerotilaceae</taxon>
        <taxon>Roseateles</taxon>
    </lineage>
</organism>
<evidence type="ECO:0000256" key="1">
    <source>
        <dbReference type="ARBA" id="ARBA00009437"/>
    </source>
</evidence>
<keyword evidence="4" id="KW-0804">Transcription</keyword>
<evidence type="ECO:0000256" key="4">
    <source>
        <dbReference type="ARBA" id="ARBA00023163"/>
    </source>
</evidence>
<sequence>MQTRKLPPLASLRAFEATARHMSAKRAAQELAVTPTAISHQLRQLEAWLEQPLFIRQPRQLILTEAGRQLFEALRQGFDLIAQALAELRAARARPMLTISTTPTLAARWLLPRFKRFHADHPGYDLRLHSSYDVVPLDGRGADVAIRYGSGEWPGMVAEKLFDVSFAPVCSPRLNLREPAELLHHTLLHYEWQEGVPSPATWPAWRKLAGLRGLKSSAGPVFSDENHAVAAAIAGHGVALIDSVSIAAELKAGLLVQAFGPHMPGLAYYLVYPEARRGEALMASLLQWLREPA</sequence>
<dbReference type="CDD" id="cd08432">
    <property type="entry name" value="PBP2_GcdR_TrpI_HvrB_AmpR_like"/>
    <property type="match status" value="1"/>
</dbReference>
<evidence type="ECO:0000313" key="6">
    <source>
        <dbReference type="EMBL" id="MBB4845358.1"/>
    </source>
</evidence>
<dbReference type="PROSITE" id="PS50931">
    <property type="entry name" value="HTH_LYSR"/>
    <property type="match status" value="1"/>
</dbReference>
<dbReference type="PANTHER" id="PTHR30537">
    <property type="entry name" value="HTH-TYPE TRANSCRIPTIONAL REGULATOR"/>
    <property type="match status" value="1"/>
</dbReference>
<dbReference type="Proteomes" id="UP000562027">
    <property type="component" value="Unassembled WGS sequence"/>
</dbReference>
<reference evidence="6 7" key="1">
    <citation type="submission" date="2020-08" db="EMBL/GenBank/DDBJ databases">
        <title>Functional genomics of gut bacteria from endangered species of beetles.</title>
        <authorList>
            <person name="Carlos-Shanley C."/>
        </authorList>
    </citation>
    <scope>NUCLEOTIDE SEQUENCE [LARGE SCALE GENOMIC DNA]</scope>
    <source>
        <strain evidence="6 7">S00239</strain>
    </source>
</reference>
<evidence type="ECO:0000313" key="7">
    <source>
        <dbReference type="Proteomes" id="UP000562027"/>
    </source>
</evidence>
<dbReference type="SUPFAM" id="SSF53850">
    <property type="entry name" value="Periplasmic binding protein-like II"/>
    <property type="match status" value="1"/>
</dbReference>
<comment type="similarity">
    <text evidence="1">Belongs to the LysR transcriptional regulatory family.</text>
</comment>
<dbReference type="Pfam" id="PF03466">
    <property type="entry name" value="LysR_substrate"/>
    <property type="match status" value="1"/>
</dbReference>
<evidence type="ECO:0000256" key="2">
    <source>
        <dbReference type="ARBA" id="ARBA00023015"/>
    </source>
</evidence>
<protein>
    <submittedName>
        <fullName evidence="6">LysR family glycine cleavage system transcriptional activator</fullName>
    </submittedName>
</protein>
<comment type="caution">
    <text evidence="6">The sequence shown here is derived from an EMBL/GenBank/DDBJ whole genome shotgun (WGS) entry which is preliminary data.</text>
</comment>
<feature type="domain" description="HTH lysR-type" evidence="5">
    <location>
        <begin position="7"/>
        <end position="64"/>
    </location>
</feature>
<keyword evidence="3" id="KW-0238">DNA-binding</keyword>
<dbReference type="InterPro" id="IPR036388">
    <property type="entry name" value="WH-like_DNA-bd_sf"/>
</dbReference>
<dbReference type="GO" id="GO:0043565">
    <property type="term" value="F:sequence-specific DNA binding"/>
    <property type="evidence" value="ECO:0007669"/>
    <property type="project" value="TreeGrafter"/>
</dbReference>
<dbReference type="Gene3D" id="3.40.190.10">
    <property type="entry name" value="Periplasmic binding protein-like II"/>
    <property type="match status" value="2"/>
</dbReference>
<dbReference type="InterPro" id="IPR000847">
    <property type="entry name" value="LysR_HTH_N"/>
</dbReference>
<dbReference type="GO" id="GO:0003700">
    <property type="term" value="F:DNA-binding transcription factor activity"/>
    <property type="evidence" value="ECO:0007669"/>
    <property type="project" value="InterPro"/>
</dbReference>
<dbReference type="NCBIfam" id="NF008352">
    <property type="entry name" value="PRK11139.1"/>
    <property type="match status" value="1"/>
</dbReference>
<dbReference type="EMBL" id="JACHLP010000009">
    <property type="protein sequence ID" value="MBB4845358.1"/>
    <property type="molecule type" value="Genomic_DNA"/>
</dbReference>
<dbReference type="InterPro" id="IPR036390">
    <property type="entry name" value="WH_DNA-bd_sf"/>
</dbReference>
<dbReference type="SUPFAM" id="SSF46785">
    <property type="entry name" value="Winged helix' DNA-binding domain"/>
    <property type="match status" value="1"/>
</dbReference>
<proteinExistence type="inferred from homology"/>
<dbReference type="AlphaFoldDB" id="A0A840LGL1"/>
<dbReference type="PANTHER" id="PTHR30537:SF74">
    <property type="entry name" value="HTH-TYPE TRANSCRIPTIONAL REGULATOR TRPI"/>
    <property type="match status" value="1"/>
</dbReference>
<dbReference type="Pfam" id="PF00126">
    <property type="entry name" value="HTH_1"/>
    <property type="match status" value="1"/>
</dbReference>
<dbReference type="Gene3D" id="1.10.10.10">
    <property type="entry name" value="Winged helix-like DNA-binding domain superfamily/Winged helix DNA-binding domain"/>
    <property type="match status" value="1"/>
</dbReference>
<name>A0A840LGL1_9BURK</name>
<evidence type="ECO:0000259" key="5">
    <source>
        <dbReference type="PROSITE" id="PS50931"/>
    </source>
</evidence>
<dbReference type="GO" id="GO:0006351">
    <property type="term" value="P:DNA-templated transcription"/>
    <property type="evidence" value="ECO:0007669"/>
    <property type="project" value="TreeGrafter"/>
</dbReference>
<dbReference type="InterPro" id="IPR005119">
    <property type="entry name" value="LysR_subst-bd"/>
</dbReference>